<proteinExistence type="predicted"/>
<dbReference type="EMBL" id="BRXY01000057">
    <property type="protein sequence ID" value="GMH59097.1"/>
    <property type="molecule type" value="Genomic_DNA"/>
</dbReference>
<reference evidence="2" key="1">
    <citation type="journal article" date="2023" name="Commun. Biol.">
        <title>Genome analysis of Parmales, the sister group of diatoms, reveals the evolutionary specialization of diatoms from phago-mixotrophs to photoautotrophs.</title>
        <authorList>
            <person name="Ban H."/>
            <person name="Sato S."/>
            <person name="Yoshikawa S."/>
            <person name="Yamada K."/>
            <person name="Nakamura Y."/>
            <person name="Ichinomiya M."/>
            <person name="Sato N."/>
            <person name="Blanc-Mathieu R."/>
            <person name="Endo H."/>
            <person name="Kuwata A."/>
            <person name="Ogata H."/>
        </authorList>
    </citation>
    <scope>NUCLEOTIDE SEQUENCE [LARGE SCALE GENOMIC DNA]</scope>
    <source>
        <strain evidence="2">NIES 3701</strain>
    </source>
</reference>
<dbReference type="InterPro" id="IPR023393">
    <property type="entry name" value="START-like_dom_sf"/>
</dbReference>
<keyword evidence="2" id="KW-1185">Reference proteome</keyword>
<dbReference type="AlphaFoldDB" id="A0A9W6ZRE3"/>
<sequence length="743" mass="83177">MPSPGTSVAPLVDGDAVKNRQKELISQLHVELSERADEIATLKAKLSKQARELQSLEQSNHNAPLEPDNPDVANVGEHEMLVRDMTIKTISLTIHEDPSSLLKCMMMGDTGLERQARGRLGLRLQLVKVVVPGVETVVFWSFTVDSTRFSAVLALEVSRKKADEIVMKVSPAKEGVVVGETTQLQLRGSIILQPRPLGQTYLTFTAHISSSSSAHLGTDDLLCKLGNLFYERFEKEEVIDERAKEYFSSNIQNAPPLTDAERAQITLALGTVGELSKAKRVAGIINESVEKFYHRVGARGGAGWGMTVAKMDVSAMSFFTELWLLNTFEKKAKNKHVKVRDFRENLADGTRGALYSVSVRLPGAFSDRLFRAWLTWDQLIQGDGRKTFVIAMSPIEDYEGTIPVLPESAKNLKMATSKGVFIVKEITDNTCEFTRAQMVDLKVKQLPANMMDILAKQELEWANEVQEKFRRNGKEVDRERVGTLAAKMKARGGVALTEDQVGVFARCEKLSGGGGNGGNGGWEAIQSPCPDVEMTAKIVERQVATGKASGVVDCSAEEAAAWVMDYCSRERMRENKEEGRGGVRLELREKERENERTFVTVKKMPYLLDDREFIFRMVWKSDEGGVLIAFEPVDVEVDYGIKRRRTRGATTGLWRIENLPARFGSRQSRISLVQRLDAGLKIPSWLVNKKLPESLATVQQVIDEFRQDAKIDSAERNELSSFIKKGWREEVYREEENSLIKRE</sequence>
<gene>
    <name evidence="1" type="ORF">TrST_g13015</name>
</gene>
<evidence type="ECO:0000313" key="1">
    <source>
        <dbReference type="EMBL" id="GMH59097.1"/>
    </source>
</evidence>
<dbReference type="OrthoDB" id="5403181at2759"/>
<comment type="caution">
    <text evidence="1">The sequence shown here is derived from an EMBL/GenBank/DDBJ whole genome shotgun (WGS) entry which is preliminary data.</text>
</comment>
<accession>A0A9W6ZRE3</accession>
<dbReference type="Gene3D" id="3.30.530.20">
    <property type="match status" value="2"/>
</dbReference>
<name>A0A9W6ZRE3_9STRA</name>
<dbReference type="SUPFAM" id="SSF55961">
    <property type="entry name" value="Bet v1-like"/>
    <property type="match status" value="2"/>
</dbReference>
<protein>
    <submittedName>
        <fullName evidence="1">Uncharacterized protein</fullName>
    </submittedName>
</protein>
<organism evidence="1 2">
    <name type="scientific">Triparma strigata</name>
    <dbReference type="NCBI Taxonomy" id="1606541"/>
    <lineage>
        <taxon>Eukaryota</taxon>
        <taxon>Sar</taxon>
        <taxon>Stramenopiles</taxon>
        <taxon>Ochrophyta</taxon>
        <taxon>Bolidophyceae</taxon>
        <taxon>Parmales</taxon>
        <taxon>Triparmaceae</taxon>
        <taxon>Triparma</taxon>
    </lineage>
</organism>
<evidence type="ECO:0000313" key="2">
    <source>
        <dbReference type="Proteomes" id="UP001165085"/>
    </source>
</evidence>
<dbReference type="Proteomes" id="UP001165085">
    <property type="component" value="Unassembled WGS sequence"/>
</dbReference>
<feature type="non-terminal residue" evidence="1">
    <location>
        <position position="1"/>
    </location>
</feature>